<reference evidence="1" key="2">
    <citation type="submission" date="2015-06" db="UniProtKB">
        <authorList>
            <consortium name="EnsemblMetazoa"/>
        </authorList>
    </citation>
    <scope>IDENTIFICATION</scope>
</reference>
<evidence type="ECO:0000313" key="1">
    <source>
        <dbReference type="EnsemblMetazoa" id="tetur18g02520.1"/>
    </source>
</evidence>
<dbReference type="AlphaFoldDB" id="T1KR75"/>
<protein>
    <submittedName>
        <fullName evidence="1">Uncharacterized protein</fullName>
    </submittedName>
</protein>
<keyword evidence="2" id="KW-1185">Reference proteome</keyword>
<sequence length="26" mass="2948">MIVHHKSVMLNSDVKKRLLVGSTIQL</sequence>
<dbReference type="EMBL" id="CAEY01000384">
    <property type="status" value="NOT_ANNOTATED_CDS"/>
    <property type="molecule type" value="Genomic_DNA"/>
</dbReference>
<proteinExistence type="predicted"/>
<accession>T1KR75</accession>
<reference evidence="2" key="1">
    <citation type="submission" date="2011-08" db="EMBL/GenBank/DDBJ databases">
        <authorList>
            <person name="Rombauts S."/>
        </authorList>
    </citation>
    <scope>NUCLEOTIDE SEQUENCE</scope>
    <source>
        <strain evidence="2">London</strain>
    </source>
</reference>
<evidence type="ECO:0000313" key="2">
    <source>
        <dbReference type="Proteomes" id="UP000015104"/>
    </source>
</evidence>
<name>T1KR75_TETUR</name>
<dbReference type="Proteomes" id="UP000015104">
    <property type="component" value="Unassembled WGS sequence"/>
</dbReference>
<organism evidence="1 2">
    <name type="scientific">Tetranychus urticae</name>
    <name type="common">Two-spotted spider mite</name>
    <dbReference type="NCBI Taxonomy" id="32264"/>
    <lineage>
        <taxon>Eukaryota</taxon>
        <taxon>Metazoa</taxon>
        <taxon>Ecdysozoa</taxon>
        <taxon>Arthropoda</taxon>
        <taxon>Chelicerata</taxon>
        <taxon>Arachnida</taxon>
        <taxon>Acari</taxon>
        <taxon>Acariformes</taxon>
        <taxon>Trombidiformes</taxon>
        <taxon>Prostigmata</taxon>
        <taxon>Eleutherengona</taxon>
        <taxon>Raphignathae</taxon>
        <taxon>Tetranychoidea</taxon>
        <taxon>Tetranychidae</taxon>
        <taxon>Tetranychus</taxon>
    </lineage>
</organism>
<dbReference type="EnsemblMetazoa" id="tetur18g02520.1">
    <property type="protein sequence ID" value="tetur18g02520.1"/>
    <property type="gene ID" value="tetur18g02520"/>
</dbReference>
<dbReference type="HOGENOM" id="CLU_3417526_0_0_1"/>